<dbReference type="Pfam" id="PF09523">
    <property type="entry name" value="DUF2390"/>
    <property type="match status" value="1"/>
</dbReference>
<accession>A0A545UI84</accession>
<gene>
    <name evidence="1" type="ORF">FLL46_03170</name>
</gene>
<comment type="caution">
    <text evidence="1">The sequence shown here is derived from an EMBL/GenBank/DDBJ whole genome shotgun (WGS) entry which is preliminary data.</text>
</comment>
<sequence length="173" mass="20400">MSNLELSKKVADFWQRSTSFYSIAAVRELLLQLQNDHQKNINRLLFALWFSSEERRYLSQNETRAIKHSVQPVESWIIQARKIRFEIKAQQETIENYPSIREGLLASELALEKLHQQRILQGVYELVEDIKSPINQTNAPEVMLGNIHRMCGQTQEAENLYLQLIQLWQDFEN</sequence>
<dbReference type="Proteomes" id="UP000315439">
    <property type="component" value="Unassembled WGS sequence"/>
</dbReference>
<evidence type="ECO:0000313" key="1">
    <source>
        <dbReference type="EMBL" id="TQV89143.1"/>
    </source>
</evidence>
<name>A0A545UI84_9GAMM</name>
<reference evidence="1 2" key="1">
    <citation type="submission" date="2019-07" db="EMBL/GenBank/DDBJ databases">
        <title>Draft genome for Aliikangiella sp. M105.</title>
        <authorList>
            <person name="Wang G."/>
        </authorList>
    </citation>
    <scope>NUCLEOTIDE SEQUENCE [LARGE SCALE GENOMIC DNA]</scope>
    <source>
        <strain evidence="1 2">M105</strain>
    </source>
</reference>
<proteinExistence type="predicted"/>
<evidence type="ECO:0000313" key="2">
    <source>
        <dbReference type="Proteomes" id="UP000315439"/>
    </source>
</evidence>
<dbReference type="NCBIfam" id="TIGR02444">
    <property type="entry name" value="TIGR02444 family protein"/>
    <property type="match status" value="1"/>
</dbReference>
<dbReference type="OrthoDB" id="5795846at2"/>
<dbReference type="InterPro" id="IPR012659">
    <property type="entry name" value="CHP02444"/>
</dbReference>
<dbReference type="EMBL" id="VIKS01000002">
    <property type="protein sequence ID" value="TQV89143.1"/>
    <property type="molecule type" value="Genomic_DNA"/>
</dbReference>
<keyword evidence="2" id="KW-1185">Reference proteome</keyword>
<dbReference type="RefSeq" id="WP_142891993.1">
    <property type="nucleotide sequence ID" value="NZ_ML660161.1"/>
</dbReference>
<dbReference type="AlphaFoldDB" id="A0A545UI84"/>
<protein>
    <submittedName>
        <fullName evidence="1">TIGR02444 family protein</fullName>
    </submittedName>
</protein>
<organism evidence="1 2">
    <name type="scientific">Aliikangiella coralliicola</name>
    <dbReference type="NCBI Taxonomy" id="2592383"/>
    <lineage>
        <taxon>Bacteria</taxon>
        <taxon>Pseudomonadati</taxon>
        <taxon>Pseudomonadota</taxon>
        <taxon>Gammaproteobacteria</taxon>
        <taxon>Oceanospirillales</taxon>
        <taxon>Pleioneaceae</taxon>
        <taxon>Aliikangiella</taxon>
    </lineage>
</organism>